<dbReference type="Gene3D" id="3.40.50.2000">
    <property type="entry name" value="Glycogen Phosphorylase B"/>
    <property type="match status" value="1"/>
</dbReference>
<feature type="transmembrane region" description="Helical" evidence="7">
    <location>
        <begin position="316"/>
        <end position="341"/>
    </location>
</feature>
<name>A0A498I0C2_MALDO</name>
<evidence type="ECO:0000256" key="1">
    <source>
        <dbReference type="ARBA" id="ARBA00004141"/>
    </source>
</evidence>
<dbReference type="Pfam" id="PF04101">
    <property type="entry name" value="Glyco_tran_28_C"/>
    <property type="match status" value="1"/>
</dbReference>
<comment type="subcellular location">
    <subcellularLocation>
        <location evidence="1">Membrane</location>
        <topology evidence="1">Multi-pass membrane protein</topology>
    </subcellularLocation>
</comment>
<evidence type="ECO:0000256" key="3">
    <source>
        <dbReference type="ARBA" id="ARBA00022448"/>
    </source>
</evidence>
<dbReference type="EMBL" id="RDQH01000341">
    <property type="protein sequence ID" value="RXH74573.1"/>
    <property type="molecule type" value="Genomic_DNA"/>
</dbReference>
<dbReference type="GO" id="GO:0016758">
    <property type="term" value="F:hexosyltransferase activity"/>
    <property type="evidence" value="ECO:0007669"/>
    <property type="project" value="InterPro"/>
</dbReference>
<feature type="transmembrane region" description="Helical" evidence="7">
    <location>
        <begin position="98"/>
        <end position="117"/>
    </location>
</feature>
<feature type="domain" description="STAS" evidence="8">
    <location>
        <begin position="502"/>
        <end position="624"/>
    </location>
</feature>
<dbReference type="GO" id="GO:0016020">
    <property type="term" value="C:membrane"/>
    <property type="evidence" value="ECO:0007669"/>
    <property type="project" value="UniProtKB-SubCell"/>
</dbReference>
<dbReference type="AlphaFoldDB" id="A0A498I0C2"/>
<evidence type="ECO:0000256" key="2">
    <source>
        <dbReference type="ARBA" id="ARBA00008692"/>
    </source>
</evidence>
<reference evidence="9 10" key="1">
    <citation type="submission" date="2018-10" db="EMBL/GenBank/DDBJ databases">
        <title>A high-quality apple genome assembly.</title>
        <authorList>
            <person name="Hu J."/>
        </authorList>
    </citation>
    <scope>NUCLEOTIDE SEQUENCE [LARGE SCALE GENOMIC DNA]</scope>
    <source>
        <strain evidence="10">cv. HFTH1</strain>
        <tissue evidence="9">Young leaf</tissue>
    </source>
</reference>
<evidence type="ECO:0000313" key="10">
    <source>
        <dbReference type="Proteomes" id="UP000290289"/>
    </source>
</evidence>
<dbReference type="STRING" id="3750.A0A498I0C2"/>
<keyword evidence="3" id="KW-0813">Transport</keyword>
<dbReference type="FunFam" id="3.30.750.24:FF:000002">
    <property type="entry name" value="Sulfate transporter 31"/>
    <property type="match status" value="1"/>
</dbReference>
<dbReference type="Gene3D" id="3.30.750.24">
    <property type="entry name" value="STAS domain"/>
    <property type="match status" value="1"/>
</dbReference>
<dbReference type="InterPro" id="IPR011547">
    <property type="entry name" value="SLC26A/SulP_dom"/>
</dbReference>
<accession>A0A498I0C2</accession>
<organism evidence="9 10">
    <name type="scientific">Malus domestica</name>
    <name type="common">Apple</name>
    <name type="synonym">Pyrus malus</name>
    <dbReference type="NCBI Taxonomy" id="3750"/>
    <lineage>
        <taxon>Eukaryota</taxon>
        <taxon>Viridiplantae</taxon>
        <taxon>Streptophyta</taxon>
        <taxon>Embryophyta</taxon>
        <taxon>Tracheophyta</taxon>
        <taxon>Spermatophyta</taxon>
        <taxon>Magnoliopsida</taxon>
        <taxon>eudicotyledons</taxon>
        <taxon>Gunneridae</taxon>
        <taxon>Pentapetalae</taxon>
        <taxon>rosids</taxon>
        <taxon>fabids</taxon>
        <taxon>Rosales</taxon>
        <taxon>Rosaceae</taxon>
        <taxon>Amygdaloideae</taxon>
        <taxon>Maleae</taxon>
        <taxon>Malus</taxon>
    </lineage>
</organism>
<feature type="transmembrane region" description="Helical" evidence="7">
    <location>
        <begin position="392"/>
        <end position="410"/>
    </location>
</feature>
<dbReference type="InterPro" id="IPR036513">
    <property type="entry name" value="STAS_dom_sf"/>
</dbReference>
<dbReference type="CDD" id="cd07042">
    <property type="entry name" value="STAS_SulP_like_sulfate_transporter"/>
    <property type="match status" value="1"/>
</dbReference>
<evidence type="ECO:0000256" key="4">
    <source>
        <dbReference type="ARBA" id="ARBA00022692"/>
    </source>
</evidence>
<dbReference type="PANTHER" id="PTHR11814">
    <property type="entry name" value="SULFATE TRANSPORTER"/>
    <property type="match status" value="1"/>
</dbReference>
<dbReference type="PROSITE" id="PS50801">
    <property type="entry name" value="STAS"/>
    <property type="match status" value="1"/>
</dbReference>
<feature type="transmembrane region" description="Helical" evidence="7">
    <location>
        <begin position="122"/>
        <end position="139"/>
    </location>
</feature>
<evidence type="ECO:0000256" key="5">
    <source>
        <dbReference type="ARBA" id="ARBA00022989"/>
    </source>
</evidence>
<gene>
    <name evidence="9" type="ORF">DVH24_029294</name>
</gene>
<feature type="transmembrane region" description="Helical" evidence="7">
    <location>
        <begin position="260"/>
        <end position="282"/>
    </location>
</feature>
<keyword evidence="10" id="KW-1185">Reference proteome</keyword>
<dbReference type="SUPFAM" id="SSF52091">
    <property type="entry name" value="SpoIIaa-like"/>
    <property type="match status" value="1"/>
</dbReference>
<feature type="transmembrane region" description="Helical" evidence="7">
    <location>
        <begin position="185"/>
        <end position="203"/>
    </location>
</feature>
<feature type="transmembrane region" description="Helical" evidence="7">
    <location>
        <begin position="151"/>
        <end position="173"/>
    </location>
</feature>
<dbReference type="Proteomes" id="UP000290289">
    <property type="component" value="Chromosome 15"/>
</dbReference>
<evidence type="ECO:0000259" key="8">
    <source>
        <dbReference type="PROSITE" id="PS50801"/>
    </source>
</evidence>
<evidence type="ECO:0000313" key="9">
    <source>
        <dbReference type="EMBL" id="RXH74573.1"/>
    </source>
</evidence>
<evidence type="ECO:0000256" key="6">
    <source>
        <dbReference type="ARBA" id="ARBA00023136"/>
    </source>
</evidence>
<comment type="similarity">
    <text evidence="2">Belongs to the SLC26A/SulP transporter (TC 2.A.53) family.</text>
</comment>
<sequence>MNSTTKTSGSVSFAAPRSFGTAFKSDLKETFFPDDPFKAFANEKPLGKVTKGFQYFVPILGWLPKYSLKTFQYDVLAALTITSLAIPQGISYAKLCQIPPIIGLYSSFVPPLIYAIFGDSKYLAVGTVAACSLLIAEIIGEVADPKADPTLYLHLVFTATFITGIIQTALGILRLGILVDFLSHSTITGFMGGTAIIICLQQLKGFLGLKNFTTKTDVVNVLKSVFQHRNEWRWESAVLGITFLLLLQFTRWLRNRKPKLFWVSAMTPLFVVVVGCLIAYFAHAKDHGIPIVGDLKKGINPSSIQYLTFDKKYFPAVVKAAAITGLIALAEGIAIGRSFAIMRNEQVDGNKEMIAFGFMNIIGSFTSCYLTTGPFSKTAVNYNAGARSQMTNAVMALFMMIVLLFLAPLFSYTPLVALSAIIMSAMLGLIKYNEVYELFKVDKFDFVICMAAVLGVAFISMDIGLGISIVLGLVRALLYVARPGTCKLGKIPDSVIYRDIEQYPEAARNSGVLVLQIGSPVYFANGNYIRERILRWVWDEQEQLDASGGQLEHVLLELSGVITIDMTGIETLAEVHKTLAARGVKMGIINPRIKVMEKIQTSHFVDKIGKENIYLSIEDAIVNCKFSIRKSGEAEGLTPPFETLPPSSIRFHTCTAKAFQLRSSELRTDFHELFHLPTHGKCLSGSISRPSESSVSCVSHAVSGSIFETLRLGKPLIVVVNEDLMNNHQSEFAEEVADMKHLYYARPRTLRHVIPPDMNLDSLVPYHPGDATPVAKFISRFLLPMIDGIVKFYYFYECIIDRDACLKRHVQFE</sequence>
<dbReference type="GO" id="GO:0055085">
    <property type="term" value="P:transmembrane transport"/>
    <property type="evidence" value="ECO:0007669"/>
    <property type="project" value="InterPro"/>
</dbReference>
<feature type="transmembrane region" description="Helical" evidence="7">
    <location>
        <begin position="444"/>
        <end position="474"/>
    </location>
</feature>
<keyword evidence="4 7" id="KW-0812">Transmembrane</keyword>
<dbReference type="InterPro" id="IPR002645">
    <property type="entry name" value="STAS_dom"/>
</dbReference>
<protein>
    <recommendedName>
        <fullName evidence="8">STAS domain-containing protein</fullName>
    </recommendedName>
</protein>
<proteinExistence type="inferred from homology"/>
<feature type="transmembrane region" description="Helical" evidence="7">
    <location>
        <begin position="353"/>
        <end position="372"/>
    </location>
</feature>
<dbReference type="Pfam" id="PF00916">
    <property type="entry name" value="Sulfate_transp"/>
    <property type="match status" value="1"/>
</dbReference>
<dbReference type="NCBIfam" id="TIGR00815">
    <property type="entry name" value="sulP"/>
    <property type="match status" value="1"/>
</dbReference>
<comment type="caution">
    <text evidence="9">The sequence shown here is derived from an EMBL/GenBank/DDBJ whole genome shotgun (WGS) entry which is preliminary data.</text>
</comment>
<keyword evidence="6 7" id="KW-0472">Membrane</keyword>
<keyword evidence="5 7" id="KW-1133">Transmembrane helix</keyword>
<evidence type="ECO:0000256" key="7">
    <source>
        <dbReference type="SAM" id="Phobius"/>
    </source>
</evidence>
<dbReference type="InterPro" id="IPR007235">
    <property type="entry name" value="Glyco_trans_28_C"/>
</dbReference>
<dbReference type="Pfam" id="PF01740">
    <property type="entry name" value="STAS"/>
    <property type="match status" value="1"/>
</dbReference>
<dbReference type="InterPro" id="IPR001902">
    <property type="entry name" value="SLC26A/SulP_fam"/>
</dbReference>